<evidence type="ECO:0000256" key="2">
    <source>
        <dbReference type="ARBA" id="ARBA00008779"/>
    </source>
</evidence>
<dbReference type="Proteomes" id="UP000745859">
    <property type="component" value="Unassembled WGS sequence"/>
</dbReference>
<dbReference type="EMBL" id="JAASQL010000002">
    <property type="protein sequence ID" value="NIJ45326.1"/>
    <property type="molecule type" value="Genomic_DNA"/>
</dbReference>
<feature type="domain" description="Sulfatase N-terminal" evidence="8">
    <location>
        <begin position="23"/>
        <end position="385"/>
    </location>
</feature>
<accession>A0ABX0UCY2</accession>
<dbReference type="Pfam" id="PF00884">
    <property type="entry name" value="Sulfatase"/>
    <property type="match status" value="1"/>
</dbReference>
<name>A0ABX0UCY2_9FLAO</name>
<comment type="cofactor">
    <cofactor evidence="1">
        <name>Ca(2+)</name>
        <dbReference type="ChEBI" id="CHEBI:29108"/>
    </cofactor>
</comment>
<sequence length="530" mass="60074">MKKIKIIFLLTFIFQYTYAQPKPNILFIAVDDLRPELGCYGSKEAITPNIDKLASQGVLFNNAYCQQAICGPSRASIMTGIRPENSGVFHNYIKFREANPNVITLPQNFINNGYQSVHYGKIFHHGDEDPSSWNRTALKTSQNSATKGGFALLENQNIKINDKKEMFAKYGNVAKYGLAMGPAYECADVPDNTYKDGQNTDLAIKTLNAMVKEKSAPFFLGLGFHKPHLNWVAPKKYWDLYNESSLQLPSQVTAPKNGATMGVPPSFELRVRSGIPKTEDFSPELERKLKHAYLACVSYVDAQIGRMLAALDASGERDNTIIVLWSDHGYHLGEMGHWGKATNYEIATRVPLIIATPNMSKKQKGTKTNALVELVDLYPTLCDLAAINVPITAEGKSFAPLLKKPTKKWKKAAFSVFPTPALREWGAYPIRPAMRETYFGPLLKEVEAKIKEQQKENWNRELFENNLMGFAMRTKKHRVVFWKDLKNEDQAPLFVELYNHKKDPLETKNIAKEQPKLVQKLYKQFQQRNK</sequence>
<evidence type="ECO:0000256" key="7">
    <source>
        <dbReference type="SAM" id="SignalP"/>
    </source>
</evidence>
<evidence type="ECO:0000313" key="10">
    <source>
        <dbReference type="Proteomes" id="UP000745859"/>
    </source>
</evidence>
<comment type="similarity">
    <text evidence="2">Belongs to the sulfatase family.</text>
</comment>
<feature type="signal peptide" evidence="7">
    <location>
        <begin position="1"/>
        <end position="19"/>
    </location>
</feature>
<evidence type="ECO:0000256" key="6">
    <source>
        <dbReference type="ARBA" id="ARBA00022837"/>
    </source>
</evidence>
<dbReference type="InterPro" id="IPR000917">
    <property type="entry name" value="Sulfatase_N"/>
</dbReference>
<dbReference type="RefSeq" id="WP_167187191.1">
    <property type="nucleotide sequence ID" value="NZ_JAASQL010000002.1"/>
</dbReference>
<keyword evidence="3" id="KW-0479">Metal-binding</keyword>
<comment type="caution">
    <text evidence="9">The sequence shown here is derived from an EMBL/GenBank/DDBJ whole genome shotgun (WGS) entry which is preliminary data.</text>
</comment>
<keyword evidence="5" id="KW-0378">Hydrolase</keyword>
<dbReference type="InterPro" id="IPR024607">
    <property type="entry name" value="Sulfatase_CS"/>
</dbReference>
<evidence type="ECO:0000313" key="9">
    <source>
        <dbReference type="EMBL" id="NIJ45326.1"/>
    </source>
</evidence>
<dbReference type="InterPro" id="IPR017850">
    <property type="entry name" value="Alkaline_phosphatase_core_sf"/>
</dbReference>
<organism evidence="9 10">
    <name type="scientific">Wenyingzhuangia heitensis</name>
    <dbReference type="NCBI Taxonomy" id="1487859"/>
    <lineage>
        <taxon>Bacteria</taxon>
        <taxon>Pseudomonadati</taxon>
        <taxon>Bacteroidota</taxon>
        <taxon>Flavobacteriia</taxon>
        <taxon>Flavobacteriales</taxon>
        <taxon>Flavobacteriaceae</taxon>
        <taxon>Wenyingzhuangia</taxon>
    </lineage>
</organism>
<keyword evidence="4 7" id="KW-0732">Signal</keyword>
<dbReference type="CDD" id="cd16030">
    <property type="entry name" value="iduronate-2-sulfatase"/>
    <property type="match status" value="1"/>
</dbReference>
<keyword evidence="6" id="KW-0106">Calcium</keyword>
<evidence type="ECO:0000259" key="8">
    <source>
        <dbReference type="Pfam" id="PF00884"/>
    </source>
</evidence>
<evidence type="ECO:0000256" key="4">
    <source>
        <dbReference type="ARBA" id="ARBA00022729"/>
    </source>
</evidence>
<dbReference type="PANTHER" id="PTHR45953:SF1">
    <property type="entry name" value="IDURONATE 2-SULFATASE"/>
    <property type="match status" value="1"/>
</dbReference>
<proteinExistence type="inferred from homology"/>
<evidence type="ECO:0000256" key="3">
    <source>
        <dbReference type="ARBA" id="ARBA00022723"/>
    </source>
</evidence>
<dbReference type="PANTHER" id="PTHR45953">
    <property type="entry name" value="IDURONATE 2-SULFATASE"/>
    <property type="match status" value="1"/>
</dbReference>
<keyword evidence="10" id="KW-1185">Reference proteome</keyword>
<dbReference type="InterPro" id="IPR035874">
    <property type="entry name" value="IDS"/>
</dbReference>
<reference evidence="9 10" key="1">
    <citation type="submission" date="2020-03" db="EMBL/GenBank/DDBJ databases">
        <title>Genomic Encyclopedia of Type Strains, Phase IV (KMG-IV): sequencing the most valuable type-strain genomes for metagenomic binning, comparative biology and taxonomic classification.</title>
        <authorList>
            <person name="Goeker M."/>
        </authorList>
    </citation>
    <scope>NUCLEOTIDE SEQUENCE [LARGE SCALE GENOMIC DNA]</scope>
    <source>
        <strain evidence="9 10">DSM 101599</strain>
    </source>
</reference>
<evidence type="ECO:0000256" key="5">
    <source>
        <dbReference type="ARBA" id="ARBA00022801"/>
    </source>
</evidence>
<dbReference type="Gene3D" id="3.40.720.10">
    <property type="entry name" value="Alkaline Phosphatase, subunit A"/>
    <property type="match status" value="1"/>
</dbReference>
<gene>
    <name evidence="9" type="ORF">FHR24_001794</name>
</gene>
<evidence type="ECO:0000256" key="1">
    <source>
        <dbReference type="ARBA" id="ARBA00001913"/>
    </source>
</evidence>
<feature type="chain" id="PRO_5046835914" evidence="7">
    <location>
        <begin position="20"/>
        <end position="530"/>
    </location>
</feature>
<dbReference type="SUPFAM" id="SSF53649">
    <property type="entry name" value="Alkaline phosphatase-like"/>
    <property type="match status" value="1"/>
</dbReference>
<protein>
    <submittedName>
        <fullName evidence="9">Arylsulfatase A-like enzyme</fullName>
    </submittedName>
</protein>
<dbReference type="PROSITE" id="PS00523">
    <property type="entry name" value="SULFATASE_1"/>
    <property type="match status" value="1"/>
</dbReference>